<protein>
    <submittedName>
        <fullName evidence="1">Uncharacterized protein</fullName>
    </submittedName>
</protein>
<gene>
    <name evidence="1" type="ORF">TorRG33x02_226760</name>
</gene>
<dbReference type="Proteomes" id="UP000237000">
    <property type="component" value="Unassembled WGS sequence"/>
</dbReference>
<reference evidence="2" key="1">
    <citation type="submission" date="2016-06" db="EMBL/GenBank/DDBJ databases">
        <title>Parallel loss of symbiosis genes in relatives of nitrogen-fixing non-legume Parasponia.</title>
        <authorList>
            <person name="Van Velzen R."/>
            <person name="Holmer R."/>
            <person name="Bu F."/>
            <person name="Rutten L."/>
            <person name="Van Zeijl A."/>
            <person name="Liu W."/>
            <person name="Santuari L."/>
            <person name="Cao Q."/>
            <person name="Sharma T."/>
            <person name="Shen D."/>
            <person name="Roswanjaya Y."/>
            <person name="Wardhani T."/>
            <person name="Kalhor M.S."/>
            <person name="Jansen J."/>
            <person name="Van den Hoogen J."/>
            <person name="Gungor B."/>
            <person name="Hartog M."/>
            <person name="Hontelez J."/>
            <person name="Verver J."/>
            <person name="Yang W.-C."/>
            <person name="Schijlen E."/>
            <person name="Repin R."/>
            <person name="Schilthuizen M."/>
            <person name="Schranz E."/>
            <person name="Heidstra R."/>
            <person name="Miyata K."/>
            <person name="Fedorova E."/>
            <person name="Kohlen W."/>
            <person name="Bisseling T."/>
            <person name="Smit S."/>
            <person name="Geurts R."/>
        </authorList>
    </citation>
    <scope>NUCLEOTIDE SEQUENCE [LARGE SCALE GENOMIC DNA]</scope>
    <source>
        <strain evidence="2">cv. RG33-2</strain>
    </source>
</reference>
<organism evidence="1 2">
    <name type="scientific">Trema orientale</name>
    <name type="common">Charcoal tree</name>
    <name type="synonym">Celtis orientalis</name>
    <dbReference type="NCBI Taxonomy" id="63057"/>
    <lineage>
        <taxon>Eukaryota</taxon>
        <taxon>Viridiplantae</taxon>
        <taxon>Streptophyta</taxon>
        <taxon>Embryophyta</taxon>
        <taxon>Tracheophyta</taxon>
        <taxon>Spermatophyta</taxon>
        <taxon>Magnoliopsida</taxon>
        <taxon>eudicotyledons</taxon>
        <taxon>Gunneridae</taxon>
        <taxon>Pentapetalae</taxon>
        <taxon>rosids</taxon>
        <taxon>fabids</taxon>
        <taxon>Rosales</taxon>
        <taxon>Cannabaceae</taxon>
        <taxon>Trema</taxon>
    </lineage>
</organism>
<evidence type="ECO:0000313" key="2">
    <source>
        <dbReference type="Proteomes" id="UP000237000"/>
    </source>
</evidence>
<dbReference type="InParanoid" id="A0A2P5E7M6"/>
<evidence type="ECO:0000313" key="1">
    <source>
        <dbReference type="EMBL" id="PON81553.1"/>
    </source>
</evidence>
<accession>A0A2P5E7M6</accession>
<name>A0A2P5E7M6_TREOI</name>
<proteinExistence type="predicted"/>
<sequence length="115" mass="13265">MGNSDSGSIINARGSFGEVLNEIHIVPKSCDNGEDDNYEDETSHVKEYSLKDEILKIIRNLEKVSIQDDRQGLLRDSKRRYGIEAENYLTGKAMNSENRPFDERRIILENFFKHS</sequence>
<dbReference type="AlphaFoldDB" id="A0A2P5E7M6"/>
<comment type="caution">
    <text evidence="1">The sequence shown here is derived from an EMBL/GenBank/DDBJ whole genome shotgun (WGS) entry which is preliminary data.</text>
</comment>
<dbReference type="EMBL" id="JXTC01000214">
    <property type="protein sequence ID" value="PON81553.1"/>
    <property type="molecule type" value="Genomic_DNA"/>
</dbReference>
<keyword evidence="2" id="KW-1185">Reference proteome</keyword>
<dbReference type="OrthoDB" id="10355436at2759"/>